<gene>
    <name evidence="2" type="ORF">CIB87_28150</name>
</gene>
<dbReference type="Proteomes" id="UP000253834">
    <property type="component" value="Chromosome"/>
</dbReference>
<protein>
    <submittedName>
        <fullName evidence="2">Uncharacterized protein</fullName>
    </submittedName>
</protein>
<dbReference type="RefSeq" id="WP_114897344.1">
    <property type="nucleotide sequence ID" value="NZ_CP022674.1"/>
</dbReference>
<feature type="region of interest" description="Disordered" evidence="1">
    <location>
        <begin position="54"/>
        <end position="79"/>
    </location>
</feature>
<reference evidence="2 3" key="1">
    <citation type="submission" date="2017-07" db="EMBL/GenBank/DDBJ databases">
        <title>Isolation and development of strain Bacillus megaterium SR7 for enhanced growth and metabolite production under supercritical carbon dioxide.</title>
        <authorList>
            <person name="Freedman A.J.E."/>
            <person name="Peet K.C."/>
            <person name="Boock J.T."/>
            <person name="Penn K."/>
            <person name="Prather K.L.J."/>
            <person name="Thompson J.R."/>
        </authorList>
    </citation>
    <scope>NUCLEOTIDE SEQUENCE [LARGE SCALE GENOMIC DNA]</scope>
    <source>
        <strain evidence="2 3">SR7</strain>
    </source>
</reference>
<evidence type="ECO:0000313" key="2">
    <source>
        <dbReference type="EMBL" id="AXI32663.1"/>
    </source>
</evidence>
<evidence type="ECO:0000256" key="1">
    <source>
        <dbReference type="SAM" id="MobiDB-lite"/>
    </source>
</evidence>
<evidence type="ECO:0000313" key="3">
    <source>
        <dbReference type="Proteomes" id="UP000253834"/>
    </source>
</evidence>
<sequence length="79" mass="9241">MENNQQQVQGPSVDAQLVVVQYQEELIVKTDELMKSKAYIRQLEYALVQLQKQLDAKEEPKSQPQQSNQGNNRKNRKNR</sequence>
<dbReference type="EMBL" id="CP022674">
    <property type="protein sequence ID" value="AXI32663.1"/>
    <property type="molecule type" value="Genomic_DNA"/>
</dbReference>
<organism evidence="2 3">
    <name type="scientific">Priestia megaterium</name>
    <name type="common">Bacillus megaterium</name>
    <dbReference type="NCBI Taxonomy" id="1404"/>
    <lineage>
        <taxon>Bacteria</taxon>
        <taxon>Bacillati</taxon>
        <taxon>Bacillota</taxon>
        <taxon>Bacilli</taxon>
        <taxon>Bacillales</taxon>
        <taxon>Bacillaceae</taxon>
        <taxon>Priestia</taxon>
    </lineage>
</organism>
<name>A0AA86IPF3_PRIMG</name>
<dbReference type="AlphaFoldDB" id="A0AA86IPF3"/>
<accession>A0AA86IPF3</accession>
<proteinExistence type="predicted"/>